<dbReference type="AlphaFoldDB" id="A0A396HLC6"/>
<reference evidence="1" key="1">
    <citation type="journal article" date="2018" name="Nat. Plants">
        <title>Whole-genome landscape of Medicago truncatula symbiotic genes.</title>
        <authorList>
            <person name="Pecrix Y."/>
            <person name="Gamas P."/>
            <person name="Carrere S."/>
        </authorList>
    </citation>
    <scope>NUCLEOTIDE SEQUENCE</scope>
    <source>
        <tissue evidence="1">Leaves</tissue>
    </source>
</reference>
<comment type="caution">
    <text evidence="1">The sequence shown here is derived from an EMBL/GenBank/DDBJ whole genome shotgun (WGS) entry which is preliminary data.</text>
</comment>
<evidence type="ECO:0000313" key="1">
    <source>
        <dbReference type="EMBL" id="RHN51697.1"/>
    </source>
</evidence>
<dbReference type="OrthoDB" id="1892356at2759"/>
<protein>
    <submittedName>
        <fullName evidence="1">Uncharacterized protein</fullName>
    </submittedName>
</protein>
<sequence>MYKRFMEKEHSLMVQEGIYREVSEMLKFPPPETESEGAAAKPPVKRNDMVALASGGYAEVLSFQEDRQHEGVEMKKLSDSLWKNKRMSLDDFLGNTEASIGTVVDARICRLL</sequence>
<dbReference type="PANTHER" id="PTHR47868:SF2">
    <property type="entry name" value="OS05G0457700 PROTEIN"/>
    <property type="match status" value="1"/>
</dbReference>
<dbReference type="Gramene" id="rna36197">
    <property type="protein sequence ID" value="RHN51697.1"/>
    <property type="gene ID" value="gene36197"/>
</dbReference>
<accession>A0A396HLC6</accession>
<dbReference type="PANTHER" id="PTHR47868">
    <property type="entry name" value="OS05G0457700 PROTEIN"/>
    <property type="match status" value="1"/>
</dbReference>
<gene>
    <name evidence="1" type="ORF">MtrunA17_Chr6g0471701</name>
</gene>
<proteinExistence type="predicted"/>
<organism evidence="1">
    <name type="scientific">Medicago truncatula</name>
    <name type="common">Barrel medic</name>
    <name type="synonym">Medicago tribuloides</name>
    <dbReference type="NCBI Taxonomy" id="3880"/>
    <lineage>
        <taxon>Eukaryota</taxon>
        <taxon>Viridiplantae</taxon>
        <taxon>Streptophyta</taxon>
        <taxon>Embryophyta</taxon>
        <taxon>Tracheophyta</taxon>
        <taxon>Spermatophyta</taxon>
        <taxon>Magnoliopsida</taxon>
        <taxon>eudicotyledons</taxon>
        <taxon>Gunneridae</taxon>
        <taxon>Pentapetalae</taxon>
        <taxon>rosids</taxon>
        <taxon>fabids</taxon>
        <taxon>Fabales</taxon>
        <taxon>Fabaceae</taxon>
        <taxon>Papilionoideae</taxon>
        <taxon>50 kb inversion clade</taxon>
        <taxon>NPAAA clade</taxon>
        <taxon>Hologalegina</taxon>
        <taxon>IRL clade</taxon>
        <taxon>Trifolieae</taxon>
        <taxon>Medicago</taxon>
    </lineage>
</organism>
<dbReference type="Proteomes" id="UP000265566">
    <property type="component" value="Chromosome 6"/>
</dbReference>
<name>A0A396HLC6_MEDTR</name>
<dbReference type="EMBL" id="PSQE01000006">
    <property type="protein sequence ID" value="RHN51697.1"/>
    <property type="molecule type" value="Genomic_DNA"/>
</dbReference>